<evidence type="ECO:0000259" key="4">
    <source>
        <dbReference type="SMART" id="SM00470"/>
    </source>
</evidence>
<accession>A0AAP5IF23</accession>
<dbReference type="Pfam" id="PF02195">
    <property type="entry name" value="ParB_N"/>
    <property type="match status" value="1"/>
</dbReference>
<dbReference type="AlphaFoldDB" id="A0AAP5IF23"/>
<dbReference type="NCBIfam" id="TIGR00180">
    <property type="entry name" value="parB_part"/>
    <property type="match status" value="1"/>
</dbReference>
<dbReference type="GO" id="GO:0007059">
    <property type="term" value="P:chromosome segregation"/>
    <property type="evidence" value="ECO:0007669"/>
    <property type="project" value="TreeGrafter"/>
</dbReference>
<comment type="caution">
    <text evidence="5">The sequence shown here is derived from an EMBL/GenBank/DDBJ whole genome shotgun (WGS) entry which is preliminary data.</text>
</comment>
<feature type="domain" description="ParB-like N-terminal" evidence="4">
    <location>
        <begin position="36"/>
        <end position="126"/>
    </location>
</feature>
<dbReference type="Gene3D" id="1.10.10.2830">
    <property type="match status" value="1"/>
</dbReference>
<protein>
    <submittedName>
        <fullName evidence="5">ParB/RepB/Spo0J family partition protein</fullName>
    </submittedName>
</protein>
<dbReference type="GO" id="GO:0003677">
    <property type="term" value="F:DNA binding"/>
    <property type="evidence" value="ECO:0007669"/>
    <property type="project" value="UniProtKB-KW"/>
</dbReference>
<dbReference type="Pfam" id="PF17762">
    <property type="entry name" value="HTH_ParB"/>
    <property type="match status" value="1"/>
</dbReference>
<dbReference type="InterPro" id="IPR041468">
    <property type="entry name" value="HTH_ParB/Spo0J"/>
</dbReference>
<dbReference type="SMART" id="SM00470">
    <property type="entry name" value="ParB"/>
    <property type="match status" value="1"/>
</dbReference>
<dbReference type="Proteomes" id="UP000667802">
    <property type="component" value="Unassembled WGS sequence"/>
</dbReference>
<dbReference type="CDD" id="cd16393">
    <property type="entry name" value="SPO0J_N"/>
    <property type="match status" value="1"/>
</dbReference>
<evidence type="ECO:0000256" key="1">
    <source>
        <dbReference type="ARBA" id="ARBA00006295"/>
    </source>
</evidence>
<dbReference type="PANTHER" id="PTHR33375">
    <property type="entry name" value="CHROMOSOME-PARTITIONING PROTEIN PARB-RELATED"/>
    <property type="match status" value="1"/>
</dbReference>
<name>A0AAP5IF23_9CYAN</name>
<feature type="region of interest" description="Disordered" evidence="3">
    <location>
        <begin position="1"/>
        <end position="35"/>
    </location>
</feature>
<dbReference type="SUPFAM" id="SSF109709">
    <property type="entry name" value="KorB DNA-binding domain-like"/>
    <property type="match status" value="1"/>
</dbReference>
<evidence type="ECO:0000313" key="5">
    <source>
        <dbReference type="EMBL" id="MDR9900536.1"/>
    </source>
</evidence>
<sequence>MSSKKDTPYPQLKKPIDLLFGGETSEPLPEEQSSTNELAIAQIKLPPNQVRRYFDPQKLEELSRSIQEVGILEPLLVRPSREGDYELIAGERRLRAAQMAGLEKVPVIVRQMSDVAVKQVRLIENLQREDLNPWEETEGIVELLSVRLSLKHDEVPRLLYRLHNEQKKINSSNKATDLELTHNVMGKEDEEEESDSTLKIVQETFAALGRMSWESFVKNRLPLLNLPEKILAALSRGQIEYTKAKLIARVKDEQAQKELLDLAIAQNLSLSEIQEQINAIAAKKSDSPAPSLKSEYKELSKQLGTSKVWDNPKKQKSLEKLLAQIKALLSE</sequence>
<keyword evidence="2" id="KW-0238">DNA-binding</keyword>
<dbReference type="GO" id="GO:0005694">
    <property type="term" value="C:chromosome"/>
    <property type="evidence" value="ECO:0007669"/>
    <property type="project" value="TreeGrafter"/>
</dbReference>
<dbReference type="FunFam" id="3.90.1530.30:FF:000001">
    <property type="entry name" value="Chromosome partitioning protein ParB"/>
    <property type="match status" value="1"/>
</dbReference>
<dbReference type="EMBL" id="JAALHA020000035">
    <property type="protein sequence ID" value="MDR9900536.1"/>
    <property type="molecule type" value="Genomic_DNA"/>
</dbReference>
<evidence type="ECO:0000313" key="6">
    <source>
        <dbReference type="Proteomes" id="UP000667802"/>
    </source>
</evidence>
<dbReference type="InterPro" id="IPR036086">
    <property type="entry name" value="ParB/Sulfiredoxin_sf"/>
</dbReference>
<keyword evidence="6" id="KW-1185">Reference proteome</keyword>
<dbReference type="SUPFAM" id="SSF110849">
    <property type="entry name" value="ParB/Sulfiredoxin"/>
    <property type="match status" value="1"/>
</dbReference>
<proteinExistence type="inferred from homology"/>
<evidence type="ECO:0000256" key="2">
    <source>
        <dbReference type="ARBA" id="ARBA00023125"/>
    </source>
</evidence>
<dbReference type="RefSeq" id="WP_208344200.1">
    <property type="nucleotide sequence ID" value="NZ_CAWQFN010000482.1"/>
</dbReference>
<comment type="similarity">
    <text evidence="1">Belongs to the ParB family.</text>
</comment>
<dbReference type="Gene3D" id="3.90.1530.30">
    <property type="match status" value="1"/>
</dbReference>
<dbReference type="InterPro" id="IPR003115">
    <property type="entry name" value="ParB_N"/>
</dbReference>
<dbReference type="PANTHER" id="PTHR33375:SF7">
    <property type="entry name" value="CHROMOSOME 2-PARTITIONING PROTEIN PARB-RELATED"/>
    <property type="match status" value="1"/>
</dbReference>
<gene>
    <name evidence="5" type="ORF">G7B40_039230</name>
</gene>
<dbReference type="InterPro" id="IPR050336">
    <property type="entry name" value="Chromosome_partition/occlusion"/>
</dbReference>
<organism evidence="5 6">
    <name type="scientific">Aetokthonos hydrillicola Thurmond2011</name>
    <dbReference type="NCBI Taxonomy" id="2712845"/>
    <lineage>
        <taxon>Bacteria</taxon>
        <taxon>Bacillati</taxon>
        <taxon>Cyanobacteriota</taxon>
        <taxon>Cyanophyceae</taxon>
        <taxon>Nostocales</taxon>
        <taxon>Hapalosiphonaceae</taxon>
        <taxon>Aetokthonos</taxon>
    </lineage>
</organism>
<evidence type="ECO:0000256" key="3">
    <source>
        <dbReference type="SAM" id="MobiDB-lite"/>
    </source>
</evidence>
<dbReference type="InterPro" id="IPR004437">
    <property type="entry name" value="ParB/RepB/Spo0J"/>
</dbReference>
<reference evidence="6" key="1">
    <citation type="journal article" date="2021" name="Science">
        <title>Hunting the eagle killer: A cyanobacterial neurotoxin causes vacuolar myelinopathy.</title>
        <authorList>
            <person name="Breinlinger S."/>
            <person name="Phillips T.J."/>
            <person name="Haram B.N."/>
            <person name="Mares J."/>
            <person name="Martinez Yerena J.A."/>
            <person name="Hrouzek P."/>
            <person name="Sobotka R."/>
            <person name="Henderson W.M."/>
            <person name="Schmieder P."/>
            <person name="Williams S.M."/>
            <person name="Lauderdale J.D."/>
            <person name="Wilde H.D."/>
            <person name="Gerrin W."/>
            <person name="Kust A."/>
            <person name="Washington J.W."/>
            <person name="Wagner C."/>
            <person name="Geier B."/>
            <person name="Liebeke M."/>
            <person name="Enke H."/>
            <person name="Niedermeyer T.H.J."/>
            <person name="Wilde S.B."/>
        </authorList>
    </citation>
    <scope>NUCLEOTIDE SEQUENCE [LARGE SCALE GENOMIC DNA]</scope>
    <source>
        <strain evidence="6">Thurmond2011</strain>
    </source>
</reference>